<evidence type="ECO:0000256" key="5">
    <source>
        <dbReference type="ARBA" id="ARBA00023163"/>
    </source>
</evidence>
<keyword evidence="3" id="KW-0805">Transcription regulation</keyword>
<evidence type="ECO:0000259" key="6">
    <source>
        <dbReference type="PROSITE" id="PS50949"/>
    </source>
</evidence>
<accession>A0A346B026</accession>
<keyword evidence="7" id="KW-0808">Transferase</keyword>
<dbReference type="AlphaFoldDB" id="A0A346B026"/>
<dbReference type="PANTHER" id="PTHR46577:SF1">
    <property type="entry name" value="HTH-TYPE TRANSCRIPTIONAL REGULATORY PROTEIN GABR"/>
    <property type="match status" value="1"/>
</dbReference>
<evidence type="ECO:0000256" key="1">
    <source>
        <dbReference type="ARBA" id="ARBA00005384"/>
    </source>
</evidence>
<comment type="similarity">
    <text evidence="1">In the C-terminal section; belongs to the class-I pyridoxal-phosphate-dependent aminotransferase family.</text>
</comment>
<evidence type="ECO:0000313" key="7">
    <source>
        <dbReference type="EMBL" id="AXL21469.1"/>
    </source>
</evidence>
<keyword evidence="7" id="KW-0032">Aminotransferase</keyword>
<dbReference type="PROSITE" id="PS50949">
    <property type="entry name" value="HTH_GNTR"/>
    <property type="match status" value="1"/>
</dbReference>
<dbReference type="KEGG" id="meg:DKB62_07775"/>
<dbReference type="SMART" id="SM00345">
    <property type="entry name" value="HTH_GNTR"/>
    <property type="match status" value="1"/>
</dbReference>
<sequence>MLQIDRTLKIPYYVQIYRYYRREVEAQRMIAGMKLPSVRELAQTVNVSKMTVEKAYYQLASEGYILRRNKARYEVAFVGQCREAAGGPGDEAAPAASRRSYLYDFGSGDMDMERFPLEIWRKYMNKVLSEPAYLTACNDEQGVPDLRDALSRYVYETRGVYAPPERIVVGAGTAALLGVLTSLLREAHSDIAVENPGFRLGRELFRNMGYGIVPVAIRQGILDMDALERSGASLVYVSPSHQFPTGTVMPIGMRRQLLRWAEEREGVIIEDDYDSELRYYGRPIPALQGLDTSGRVIYMGALSKVLPFFVRLSYMVLPPKLMELYNERRSLFRQGASVPEQCVLAAYIQSGELARQVRRLRKDYQEKGALMERLLLEAFGKDISVSRVVSGVYCHIALQSPYDESELRRRAEERGCRVLAMQSFYERPEQADTKEFLLSFSKIPSQDLKQAVAALHRAWTEKEG</sequence>
<dbReference type="SUPFAM" id="SSF46785">
    <property type="entry name" value="Winged helix' DNA-binding domain"/>
    <property type="match status" value="1"/>
</dbReference>
<evidence type="ECO:0000256" key="4">
    <source>
        <dbReference type="ARBA" id="ARBA00023125"/>
    </source>
</evidence>
<dbReference type="CDD" id="cd07377">
    <property type="entry name" value="WHTH_GntR"/>
    <property type="match status" value="1"/>
</dbReference>
<evidence type="ECO:0000256" key="2">
    <source>
        <dbReference type="ARBA" id="ARBA00022898"/>
    </source>
</evidence>
<keyword evidence="8" id="KW-1185">Reference proteome</keyword>
<keyword evidence="5" id="KW-0804">Transcription</keyword>
<proteinExistence type="inferred from homology"/>
<keyword evidence="4" id="KW-0238">DNA-binding</keyword>
<dbReference type="EMBL" id="CP029462">
    <property type="protein sequence ID" value="AXL21469.1"/>
    <property type="molecule type" value="Genomic_DNA"/>
</dbReference>
<dbReference type="GO" id="GO:0003677">
    <property type="term" value="F:DNA binding"/>
    <property type="evidence" value="ECO:0007669"/>
    <property type="project" value="UniProtKB-KW"/>
</dbReference>
<dbReference type="Pfam" id="PF00392">
    <property type="entry name" value="GntR"/>
    <property type="match status" value="1"/>
</dbReference>
<dbReference type="SUPFAM" id="SSF53383">
    <property type="entry name" value="PLP-dependent transferases"/>
    <property type="match status" value="1"/>
</dbReference>
<dbReference type="InterPro" id="IPR000524">
    <property type="entry name" value="Tscrpt_reg_HTH_GntR"/>
</dbReference>
<dbReference type="OrthoDB" id="9808770at2"/>
<gene>
    <name evidence="7" type="ORF">DKB62_07775</name>
</gene>
<dbReference type="InterPro" id="IPR015421">
    <property type="entry name" value="PyrdxlP-dep_Trfase_major"/>
</dbReference>
<dbReference type="InterPro" id="IPR051446">
    <property type="entry name" value="HTH_trans_reg/aminotransferase"/>
</dbReference>
<dbReference type="Gene3D" id="1.10.10.10">
    <property type="entry name" value="Winged helix-like DNA-binding domain superfamily/Winged helix DNA-binding domain"/>
    <property type="match status" value="1"/>
</dbReference>
<feature type="domain" description="HTH gntR-type" evidence="6">
    <location>
        <begin position="10"/>
        <end position="78"/>
    </location>
</feature>
<dbReference type="GO" id="GO:0003700">
    <property type="term" value="F:DNA-binding transcription factor activity"/>
    <property type="evidence" value="ECO:0007669"/>
    <property type="project" value="InterPro"/>
</dbReference>
<reference evidence="7 8" key="1">
    <citation type="submission" date="2018-05" db="EMBL/GenBank/DDBJ databases">
        <title>Complete genome sequence of Megasphaera sp. AJH120T, isolated from the ceca of a chicken.</title>
        <authorList>
            <person name="Maki J."/>
            <person name="Looft T."/>
        </authorList>
    </citation>
    <scope>NUCLEOTIDE SEQUENCE [LARGE SCALE GENOMIC DNA]</scope>
    <source>
        <strain evidence="7 8">AJH120</strain>
    </source>
</reference>
<organism evidence="7 8">
    <name type="scientific">Megasphaera stantonii</name>
    <dbReference type="NCBI Taxonomy" id="2144175"/>
    <lineage>
        <taxon>Bacteria</taxon>
        <taxon>Bacillati</taxon>
        <taxon>Bacillota</taxon>
        <taxon>Negativicutes</taxon>
        <taxon>Veillonellales</taxon>
        <taxon>Veillonellaceae</taxon>
        <taxon>Megasphaera</taxon>
    </lineage>
</organism>
<dbReference type="Pfam" id="PF00155">
    <property type="entry name" value="Aminotran_1_2"/>
    <property type="match status" value="1"/>
</dbReference>
<keyword evidence="2" id="KW-0663">Pyridoxal phosphate</keyword>
<dbReference type="CDD" id="cd00609">
    <property type="entry name" value="AAT_like"/>
    <property type="match status" value="1"/>
</dbReference>
<dbReference type="GO" id="GO:0008483">
    <property type="term" value="F:transaminase activity"/>
    <property type="evidence" value="ECO:0007669"/>
    <property type="project" value="UniProtKB-KW"/>
</dbReference>
<dbReference type="InterPro" id="IPR036390">
    <property type="entry name" value="WH_DNA-bd_sf"/>
</dbReference>
<dbReference type="Proteomes" id="UP000254337">
    <property type="component" value="Chromosome"/>
</dbReference>
<dbReference type="RefSeq" id="WP_107195311.1">
    <property type="nucleotide sequence ID" value="NZ_CP029462.1"/>
</dbReference>
<name>A0A346B026_9FIRM</name>
<dbReference type="Gene3D" id="3.40.640.10">
    <property type="entry name" value="Type I PLP-dependent aspartate aminotransferase-like (Major domain)"/>
    <property type="match status" value="1"/>
</dbReference>
<dbReference type="InterPro" id="IPR004839">
    <property type="entry name" value="Aminotransferase_I/II_large"/>
</dbReference>
<evidence type="ECO:0000313" key="8">
    <source>
        <dbReference type="Proteomes" id="UP000254337"/>
    </source>
</evidence>
<dbReference type="InterPro" id="IPR015424">
    <property type="entry name" value="PyrdxlP-dep_Trfase"/>
</dbReference>
<protein>
    <submittedName>
        <fullName evidence="7">PLP-dependent aminotransferase family protein</fullName>
    </submittedName>
</protein>
<dbReference type="PRINTS" id="PR00035">
    <property type="entry name" value="HTHGNTR"/>
</dbReference>
<dbReference type="InterPro" id="IPR036388">
    <property type="entry name" value="WH-like_DNA-bd_sf"/>
</dbReference>
<evidence type="ECO:0000256" key="3">
    <source>
        <dbReference type="ARBA" id="ARBA00023015"/>
    </source>
</evidence>
<dbReference type="GO" id="GO:0030170">
    <property type="term" value="F:pyridoxal phosphate binding"/>
    <property type="evidence" value="ECO:0007669"/>
    <property type="project" value="InterPro"/>
</dbReference>
<dbReference type="PANTHER" id="PTHR46577">
    <property type="entry name" value="HTH-TYPE TRANSCRIPTIONAL REGULATORY PROTEIN GABR"/>
    <property type="match status" value="1"/>
</dbReference>